<evidence type="ECO:0000313" key="2">
    <source>
        <dbReference type="Proteomes" id="UP000063234"/>
    </source>
</evidence>
<name>A0A0S3QSQ7_THET7</name>
<organism evidence="1 2">
    <name type="scientific">Thermosulfidibacter takaii (strain DSM 17441 / JCM 13301 / NBRC 103674 / ABI70S6)</name>
    <dbReference type="NCBI Taxonomy" id="1298851"/>
    <lineage>
        <taxon>Bacteria</taxon>
        <taxon>Pseudomonadati</taxon>
        <taxon>Thermosulfidibacterota</taxon>
        <taxon>Thermosulfidibacteria</taxon>
        <taxon>Thermosulfidibacterales</taxon>
        <taxon>Thermosulfidibacteraceae</taxon>
    </lineage>
</organism>
<evidence type="ECO:0008006" key="3">
    <source>
        <dbReference type="Google" id="ProtNLM"/>
    </source>
</evidence>
<sequence>MGGEGQVKEVIFRVQVDRSNIGLINAIFEGYEHVAIVRVVDKKNSIMEIYTSEDFKDIAEQIIEALKKEYSVSMNIINVVEEAQTP</sequence>
<dbReference type="STRING" id="1298851.TST_0572"/>
<reference evidence="2" key="1">
    <citation type="journal article" date="2018" name="Science">
        <title>A primordial and reversible TCA cycle in a facultatively chemolithoautotrophic thermophile.</title>
        <authorList>
            <person name="Nunoura T."/>
            <person name="Chikaraishi Y."/>
            <person name="Izaki R."/>
            <person name="Suwa T."/>
            <person name="Sato T."/>
            <person name="Harada T."/>
            <person name="Mori K."/>
            <person name="Kato Y."/>
            <person name="Miyazaki M."/>
            <person name="Shimamura S."/>
            <person name="Yanagawa K."/>
            <person name="Shuto A."/>
            <person name="Ohkouchi N."/>
            <person name="Fujita N."/>
            <person name="Takaki Y."/>
            <person name="Atomi H."/>
            <person name="Takai K."/>
        </authorList>
    </citation>
    <scope>NUCLEOTIDE SEQUENCE [LARGE SCALE GENOMIC DNA]</scope>
    <source>
        <strain evidence="2">DSM 17441 / JCM 13301 / NBRC 103674 / ABI70S6</strain>
    </source>
</reference>
<dbReference type="RefSeq" id="WP_068549302.1">
    <property type="nucleotide sequence ID" value="NZ_AP013035.1"/>
</dbReference>
<dbReference type="Pfam" id="PF16256">
    <property type="entry name" value="DUF4911"/>
    <property type="match status" value="1"/>
</dbReference>
<gene>
    <name evidence="1" type="ORF">TST_0572</name>
</gene>
<dbReference type="EMBL" id="AP013035">
    <property type="protein sequence ID" value="BAT71378.1"/>
    <property type="molecule type" value="Genomic_DNA"/>
</dbReference>
<evidence type="ECO:0000313" key="1">
    <source>
        <dbReference type="EMBL" id="BAT71378.1"/>
    </source>
</evidence>
<dbReference type="AlphaFoldDB" id="A0A0S3QSQ7"/>
<accession>A0A0S3QSQ7</accession>
<protein>
    <recommendedName>
        <fullName evidence="3">DUF4911 domain-containing protein</fullName>
    </recommendedName>
</protein>
<keyword evidence="2" id="KW-1185">Reference proteome</keyword>
<dbReference type="Proteomes" id="UP000063234">
    <property type="component" value="Chromosome"/>
</dbReference>
<proteinExistence type="predicted"/>
<dbReference type="InterPro" id="IPR032587">
    <property type="entry name" value="DUF4911"/>
</dbReference>
<dbReference type="KEGG" id="ttk:TST_0572"/>